<evidence type="ECO:0000256" key="7">
    <source>
        <dbReference type="ARBA" id="ARBA00022763"/>
    </source>
</evidence>
<dbReference type="Pfam" id="PF04679">
    <property type="entry name" value="DNA_ligase_A_C"/>
    <property type="match status" value="1"/>
</dbReference>
<dbReference type="GO" id="GO:0005524">
    <property type="term" value="F:ATP binding"/>
    <property type="evidence" value="ECO:0007669"/>
    <property type="project" value="UniProtKB-KW"/>
</dbReference>
<reference evidence="15 16" key="1">
    <citation type="journal article" date="2014" name="Mol. Biol. Evol.">
        <title>Massive expansion of Ubiquitination-related gene families within the Chlamydiae.</title>
        <authorList>
            <person name="Domman D."/>
            <person name="Collingro A."/>
            <person name="Lagkouvardos I."/>
            <person name="Gehre L."/>
            <person name="Weinmaier T."/>
            <person name="Rattei T."/>
            <person name="Subtil A."/>
            <person name="Horn M."/>
        </authorList>
    </citation>
    <scope>NUCLEOTIDE SEQUENCE [LARGE SCALE GENOMIC DNA]</scope>
    <source>
        <strain evidence="15 16">EI2</strain>
    </source>
</reference>
<sequence>MKNFSLLFEQIDQTQSTNEKVSYIQKYFADSSSADGAWALFFLSGHRLKRLISGKKLLKWCQELLQLPDWLVEESYAAVGDTAETISLLLPFKEKEIKNKLTLSEWMEMRIKPLQGLLEEKQKEQIFLYWNELNTKETFIFNKILTGSFRVGVSSLLTLKGLSQALEIPREILSQHVMGTWEPTAEFFASLSITDDRKQYLNPYPFYLAYPFEGDLKTLENPFDWLAEWKWDGIRAQVVKRGGECAIWSRGNELVSSQFPEIMEVCKQLPDGTVLDGELIAYQSNRPLAFGELQKRLGRKNVSKSMQKNIPVILMIYDVLEYGGEDIRKLPLGDRRDVLKCLNLESPLLLISDEISFSNWEELSEKRALARQQGTEGVMLKKRNSFYGVGRQKGNWWKYKIDPMVIDAVLMYAQAGSGRRANLFTDYTFGIWNQNELIPIAKAYSGLDQGEINKLDRWIRMHTEEKFGPVRKVKTEQVFEIAFEGIQRSNRHKSGIALRFPRIKRWRTDKLYQECDDLETIIKTFLHDSS</sequence>
<dbReference type="AlphaFoldDB" id="A0A0C1JLB8"/>
<evidence type="ECO:0000256" key="4">
    <source>
        <dbReference type="ARBA" id="ARBA00022705"/>
    </source>
</evidence>
<dbReference type="EC" id="6.5.1.1" evidence="1"/>
<dbReference type="RefSeq" id="WP_039358134.1">
    <property type="nucleotide sequence ID" value="NZ_JSAN01000064.1"/>
</dbReference>
<dbReference type="Proteomes" id="UP000031465">
    <property type="component" value="Unassembled WGS sequence"/>
</dbReference>
<feature type="domain" description="ATP-dependent DNA ligase family profile" evidence="14">
    <location>
        <begin position="305"/>
        <end position="433"/>
    </location>
</feature>
<keyword evidence="8" id="KW-0067">ATP-binding</keyword>
<dbReference type="GO" id="GO:0003677">
    <property type="term" value="F:DNA binding"/>
    <property type="evidence" value="ECO:0007669"/>
    <property type="project" value="InterPro"/>
</dbReference>
<dbReference type="SUPFAM" id="SSF56091">
    <property type="entry name" value="DNA ligase/mRNA capping enzyme, catalytic domain"/>
    <property type="match status" value="1"/>
</dbReference>
<evidence type="ECO:0000256" key="11">
    <source>
        <dbReference type="ARBA" id="ARBA00023204"/>
    </source>
</evidence>
<keyword evidence="4" id="KW-0235">DNA replication</keyword>
<dbReference type="CDD" id="cd07897">
    <property type="entry name" value="Adenylation_DNA_ligase_Bac1"/>
    <property type="match status" value="1"/>
</dbReference>
<evidence type="ECO:0000256" key="6">
    <source>
        <dbReference type="ARBA" id="ARBA00022741"/>
    </source>
</evidence>
<accession>A0A0C1JLB8</accession>
<dbReference type="Gene3D" id="2.40.50.140">
    <property type="entry name" value="Nucleic acid-binding proteins"/>
    <property type="match status" value="1"/>
</dbReference>
<dbReference type="GO" id="GO:0003910">
    <property type="term" value="F:DNA ligase (ATP) activity"/>
    <property type="evidence" value="ECO:0007669"/>
    <property type="project" value="UniProtKB-EC"/>
</dbReference>
<keyword evidence="11" id="KW-0234">DNA repair</keyword>
<dbReference type="GO" id="GO:0006260">
    <property type="term" value="P:DNA replication"/>
    <property type="evidence" value="ECO:0007669"/>
    <property type="project" value="UniProtKB-KW"/>
</dbReference>
<dbReference type="GO" id="GO:0051301">
    <property type="term" value="P:cell division"/>
    <property type="evidence" value="ECO:0007669"/>
    <property type="project" value="UniProtKB-KW"/>
</dbReference>
<comment type="catalytic activity">
    <reaction evidence="13">
        <text>ATP + (deoxyribonucleotide)n-3'-hydroxyl + 5'-phospho-(deoxyribonucleotide)m = (deoxyribonucleotide)n+m + AMP + diphosphate.</text>
        <dbReference type="EC" id="6.5.1.1"/>
    </reaction>
</comment>
<evidence type="ECO:0000256" key="8">
    <source>
        <dbReference type="ARBA" id="ARBA00022840"/>
    </source>
</evidence>
<evidence type="ECO:0000256" key="3">
    <source>
        <dbReference type="ARBA" id="ARBA00022618"/>
    </source>
</evidence>
<dbReference type="PANTHER" id="PTHR45674">
    <property type="entry name" value="DNA LIGASE 1/3 FAMILY MEMBER"/>
    <property type="match status" value="1"/>
</dbReference>
<comment type="caution">
    <text evidence="15">The sequence shown here is derived from an EMBL/GenBank/DDBJ whole genome shotgun (WGS) entry which is preliminary data.</text>
</comment>
<dbReference type="PROSITE" id="PS50160">
    <property type="entry name" value="DNA_LIGASE_A3"/>
    <property type="match status" value="1"/>
</dbReference>
<evidence type="ECO:0000256" key="13">
    <source>
        <dbReference type="ARBA" id="ARBA00034003"/>
    </source>
</evidence>
<keyword evidence="3" id="KW-0132">Cell division</keyword>
<dbReference type="Pfam" id="PF04675">
    <property type="entry name" value="DNA_ligase_A_N"/>
    <property type="match status" value="1"/>
</dbReference>
<proteinExistence type="predicted"/>
<dbReference type="NCBIfam" id="TIGR04120">
    <property type="entry name" value="DNA_lig_bact"/>
    <property type="match status" value="1"/>
</dbReference>
<evidence type="ECO:0000313" key="16">
    <source>
        <dbReference type="Proteomes" id="UP000031465"/>
    </source>
</evidence>
<evidence type="ECO:0000256" key="2">
    <source>
        <dbReference type="ARBA" id="ARBA00022598"/>
    </source>
</evidence>
<dbReference type="PANTHER" id="PTHR45674:SF13">
    <property type="entry name" value="DNA LIGASE-RELATED"/>
    <property type="match status" value="1"/>
</dbReference>
<protein>
    <recommendedName>
        <fullName evidence="1">DNA ligase (ATP)</fullName>
        <ecNumber evidence="1">6.5.1.1</ecNumber>
    </recommendedName>
</protein>
<dbReference type="InterPro" id="IPR012310">
    <property type="entry name" value="DNA_ligase_ATP-dep_cent"/>
</dbReference>
<keyword evidence="6" id="KW-0547">Nucleotide-binding</keyword>
<keyword evidence="2 15" id="KW-0436">Ligase</keyword>
<gene>
    <name evidence="15" type="primary">lig</name>
    <name evidence="15" type="ORF">DB44_CR00270</name>
</gene>
<dbReference type="EMBL" id="JSAN01000064">
    <property type="protein sequence ID" value="KIC72075.1"/>
    <property type="molecule type" value="Genomic_DNA"/>
</dbReference>
<keyword evidence="5" id="KW-0479">Metal-binding</keyword>
<evidence type="ECO:0000256" key="9">
    <source>
        <dbReference type="ARBA" id="ARBA00022842"/>
    </source>
</evidence>
<evidence type="ECO:0000256" key="1">
    <source>
        <dbReference type="ARBA" id="ARBA00012727"/>
    </source>
</evidence>
<dbReference type="SUPFAM" id="SSF50249">
    <property type="entry name" value="Nucleic acid-binding proteins"/>
    <property type="match status" value="1"/>
</dbReference>
<evidence type="ECO:0000313" key="15">
    <source>
        <dbReference type="EMBL" id="KIC72075.1"/>
    </source>
</evidence>
<dbReference type="PATRIC" id="fig|362787.3.peg.1024"/>
<evidence type="ECO:0000256" key="5">
    <source>
        <dbReference type="ARBA" id="ARBA00022723"/>
    </source>
</evidence>
<evidence type="ECO:0000256" key="12">
    <source>
        <dbReference type="ARBA" id="ARBA00023306"/>
    </source>
</evidence>
<dbReference type="GO" id="GO:0006310">
    <property type="term" value="P:DNA recombination"/>
    <property type="evidence" value="ECO:0007669"/>
    <property type="project" value="UniProtKB-KW"/>
</dbReference>
<evidence type="ECO:0000259" key="14">
    <source>
        <dbReference type="PROSITE" id="PS50160"/>
    </source>
</evidence>
<dbReference type="InterPro" id="IPR012309">
    <property type="entry name" value="DNA_ligase_ATP-dep_C"/>
</dbReference>
<dbReference type="InterPro" id="IPR050191">
    <property type="entry name" value="ATP-dep_DNA_ligase"/>
</dbReference>
<evidence type="ECO:0000256" key="10">
    <source>
        <dbReference type="ARBA" id="ARBA00023172"/>
    </source>
</evidence>
<keyword evidence="12" id="KW-0131">Cell cycle</keyword>
<dbReference type="CDD" id="cd07972">
    <property type="entry name" value="OBF_DNA_ligase_Arch_LigB"/>
    <property type="match status" value="1"/>
</dbReference>
<dbReference type="InterPro" id="IPR026333">
    <property type="entry name" value="ATP_dep_DNA_lig_pp_1105_fam"/>
</dbReference>
<dbReference type="NCBIfam" id="NF006701">
    <property type="entry name" value="PRK09247.1"/>
    <property type="match status" value="1"/>
</dbReference>
<dbReference type="Gene3D" id="1.10.3260.10">
    <property type="entry name" value="DNA ligase, ATP-dependent, N-terminal domain"/>
    <property type="match status" value="1"/>
</dbReference>
<dbReference type="GO" id="GO:0046872">
    <property type="term" value="F:metal ion binding"/>
    <property type="evidence" value="ECO:0007669"/>
    <property type="project" value="UniProtKB-KW"/>
</dbReference>
<dbReference type="InterPro" id="IPR012308">
    <property type="entry name" value="DNA_ligase_ATP-dep_N"/>
</dbReference>
<organism evidence="15 16">
    <name type="scientific">Candidatus Protochlamydia amoebophila</name>
    <dbReference type="NCBI Taxonomy" id="362787"/>
    <lineage>
        <taxon>Bacteria</taxon>
        <taxon>Pseudomonadati</taxon>
        <taxon>Chlamydiota</taxon>
        <taxon>Chlamydiia</taxon>
        <taxon>Parachlamydiales</taxon>
        <taxon>Parachlamydiaceae</taxon>
        <taxon>Candidatus Protochlamydia</taxon>
    </lineage>
</organism>
<dbReference type="InterPro" id="IPR012340">
    <property type="entry name" value="NA-bd_OB-fold"/>
</dbReference>
<dbReference type="Gene3D" id="3.30.470.30">
    <property type="entry name" value="DNA ligase/mRNA capping enzyme"/>
    <property type="match status" value="1"/>
</dbReference>
<dbReference type="GO" id="GO:0006281">
    <property type="term" value="P:DNA repair"/>
    <property type="evidence" value="ECO:0007669"/>
    <property type="project" value="UniProtKB-KW"/>
</dbReference>
<dbReference type="Pfam" id="PF01068">
    <property type="entry name" value="DNA_ligase_A_M"/>
    <property type="match status" value="1"/>
</dbReference>
<name>A0A0C1JLB8_9BACT</name>
<dbReference type="InterPro" id="IPR016059">
    <property type="entry name" value="DNA_ligase_ATP-dep_CS"/>
</dbReference>
<keyword evidence="7" id="KW-0227">DNA damage</keyword>
<keyword evidence="10" id="KW-0233">DNA recombination</keyword>
<dbReference type="InterPro" id="IPR036599">
    <property type="entry name" value="DNA_ligase_N_sf"/>
</dbReference>
<dbReference type="PROSITE" id="PS00697">
    <property type="entry name" value="DNA_LIGASE_A1"/>
    <property type="match status" value="1"/>
</dbReference>
<keyword evidence="9" id="KW-0460">Magnesium</keyword>